<evidence type="ECO:0000259" key="1">
    <source>
        <dbReference type="Pfam" id="PF01656"/>
    </source>
</evidence>
<dbReference type="Proteomes" id="UP000540989">
    <property type="component" value="Unassembled WGS sequence"/>
</dbReference>
<name>A0A7W8E8K5_9BACT</name>
<dbReference type="PIRSF" id="PIRSF009320">
    <property type="entry name" value="Nuc_binding_HP_1000"/>
    <property type="match status" value="1"/>
</dbReference>
<dbReference type="InterPro" id="IPR050678">
    <property type="entry name" value="DNA_Partitioning_ATPase"/>
</dbReference>
<dbReference type="RefSeq" id="WP_184224254.1">
    <property type="nucleotide sequence ID" value="NZ_JACHIP010000039.1"/>
</dbReference>
<dbReference type="CDD" id="cd02042">
    <property type="entry name" value="ParAB_family"/>
    <property type="match status" value="1"/>
</dbReference>
<sequence>MKIILVTSQKGGSGKTMLTAHLAVEAERAGDTPICVIDTDRQGTLTRWHERREAETPQRADVRLEQIEAGLAMLANQGTEYCFLDTAPTISDQTVSLVHLADFVVIPVRPSPSDLWAVTETVQLVKEAKKPFLFVITQAKPQASITAQAIAALSEHGRVAKSFIADRVGYASAMTGGNTAPEITPRAPVALEIANLWVELKSCFPQIMKSRKVANG</sequence>
<dbReference type="InterPro" id="IPR027417">
    <property type="entry name" value="P-loop_NTPase"/>
</dbReference>
<keyword evidence="3" id="KW-1185">Reference proteome</keyword>
<gene>
    <name evidence="2" type="ORF">HDF16_006121</name>
</gene>
<reference evidence="2 3" key="1">
    <citation type="submission" date="2020-08" db="EMBL/GenBank/DDBJ databases">
        <title>Genomic Encyclopedia of Type Strains, Phase IV (KMG-V): Genome sequencing to study the core and pangenomes of soil and plant-associated prokaryotes.</title>
        <authorList>
            <person name="Whitman W."/>
        </authorList>
    </citation>
    <scope>NUCLEOTIDE SEQUENCE [LARGE SCALE GENOMIC DNA]</scope>
    <source>
        <strain evidence="2 3">M8UP14</strain>
    </source>
</reference>
<dbReference type="InterPro" id="IPR002586">
    <property type="entry name" value="CobQ/CobB/MinD/ParA_Nub-bd_dom"/>
</dbReference>
<dbReference type="SUPFAM" id="SSF52540">
    <property type="entry name" value="P-loop containing nucleoside triphosphate hydrolases"/>
    <property type="match status" value="1"/>
</dbReference>
<evidence type="ECO:0000313" key="3">
    <source>
        <dbReference type="Proteomes" id="UP000540989"/>
    </source>
</evidence>
<proteinExistence type="predicted"/>
<feature type="domain" description="CobQ/CobB/MinD/ParA nucleotide binding" evidence="1">
    <location>
        <begin position="4"/>
        <end position="174"/>
    </location>
</feature>
<evidence type="ECO:0000313" key="2">
    <source>
        <dbReference type="EMBL" id="MBB5061385.1"/>
    </source>
</evidence>
<organism evidence="2 3">
    <name type="scientific">Granulicella aggregans</name>
    <dbReference type="NCBI Taxonomy" id="474949"/>
    <lineage>
        <taxon>Bacteria</taxon>
        <taxon>Pseudomonadati</taxon>
        <taxon>Acidobacteriota</taxon>
        <taxon>Terriglobia</taxon>
        <taxon>Terriglobales</taxon>
        <taxon>Acidobacteriaceae</taxon>
        <taxon>Granulicella</taxon>
    </lineage>
</organism>
<accession>A0A7W8E8K5</accession>
<dbReference type="Gene3D" id="3.40.50.300">
    <property type="entry name" value="P-loop containing nucleotide triphosphate hydrolases"/>
    <property type="match status" value="1"/>
</dbReference>
<dbReference type="AlphaFoldDB" id="A0A7W8E8K5"/>
<dbReference type="PANTHER" id="PTHR13696:SF96">
    <property type="entry name" value="COBQ_COBB_MIND_PARA NUCLEOTIDE BINDING DOMAIN-CONTAINING PROTEIN"/>
    <property type="match status" value="1"/>
</dbReference>
<dbReference type="PANTHER" id="PTHR13696">
    <property type="entry name" value="P-LOOP CONTAINING NUCLEOSIDE TRIPHOSPHATE HYDROLASE"/>
    <property type="match status" value="1"/>
</dbReference>
<dbReference type="Pfam" id="PF01656">
    <property type="entry name" value="CbiA"/>
    <property type="match status" value="1"/>
</dbReference>
<protein>
    <submittedName>
        <fullName evidence="2">Chromosome partitioning protein</fullName>
    </submittedName>
</protein>
<dbReference type="EMBL" id="JACHIP010000039">
    <property type="protein sequence ID" value="MBB5061385.1"/>
    <property type="molecule type" value="Genomic_DNA"/>
</dbReference>
<comment type="caution">
    <text evidence="2">The sequence shown here is derived from an EMBL/GenBank/DDBJ whole genome shotgun (WGS) entry which is preliminary data.</text>
</comment>